<evidence type="ECO:0000256" key="1">
    <source>
        <dbReference type="SAM" id="MobiDB-lite"/>
    </source>
</evidence>
<accession>A0AAN5I8Z8</accession>
<dbReference type="EMBL" id="BTRK01000006">
    <property type="protein sequence ID" value="GMR57073.1"/>
    <property type="molecule type" value="Genomic_DNA"/>
</dbReference>
<proteinExistence type="predicted"/>
<comment type="caution">
    <text evidence="2">The sequence shown here is derived from an EMBL/GenBank/DDBJ whole genome shotgun (WGS) entry which is preliminary data.</text>
</comment>
<sequence>MRTNVLVVSSPRVLMRSTVSPPSLLRMPSMDSDSRFRPASTARCCRAYGRSLPSSLRSPTTTRTPSTSSPRSTPLLQQPHCWDCPIR</sequence>
<keyword evidence="3" id="KW-1185">Reference proteome</keyword>
<dbReference type="AlphaFoldDB" id="A0AAN5I8Z8"/>
<gene>
    <name evidence="2" type="ORF">PMAYCL1PPCAC_27268</name>
</gene>
<evidence type="ECO:0000313" key="3">
    <source>
        <dbReference type="Proteomes" id="UP001328107"/>
    </source>
</evidence>
<evidence type="ECO:0000313" key="2">
    <source>
        <dbReference type="EMBL" id="GMR57073.1"/>
    </source>
</evidence>
<feature type="region of interest" description="Disordered" evidence="1">
    <location>
        <begin position="50"/>
        <end position="87"/>
    </location>
</feature>
<organism evidence="2 3">
    <name type="scientific">Pristionchus mayeri</name>
    <dbReference type="NCBI Taxonomy" id="1317129"/>
    <lineage>
        <taxon>Eukaryota</taxon>
        <taxon>Metazoa</taxon>
        <taxon>Ecdysozoa</taxon>
        <taxon>Nematoda</taxon>
        <taxon>Chromadorea</taxon>
        <taxon>Rhabditida</taxon>
        <taxon>Rhabditina</taxon>
        <taxon>Diplogasteromorpha</taxon>
        <taxon>Diplogasteroidea</taxon>
        <taxon>Neodiplogasteridae</taxon>
        <taxon>Pristionchus</taxon>
    </lineage>
</organism>
<reference evidence="3" key="1">
    <citation type="submission" date="2022-10" db="EMBL/GenBank/DDBJ databases">
        <title>Genome assembly of Pristionchus species.</title>
        <authorList>
            <person name="Yoshida K."/>
            <person name="Sommer R.J."/>
        </authorList>
    </citation>
    <scope>NUCLEOTIDE SEQUENCE [LARGE SCALE GENOMIC DNA]</scope>
    <source>
        <strain evidence="3">RS5460</strain>
    </source>
</reference>
<protein>
    <submittedName>
        <fullName evidence="2">Uncharacterized protein</fullName>
    </submittedName>
</protein>
<name>A0AAN5I8Z8_9BILA</name>
<dbReference type="Proteomes" id="UP001328107">
    <property type="component" value="Unassembled WGS sequence"/>
</dbReference>
<feature type="compositionally biased region" description="Low complexity" evidence="1">
    <location>
        <begin position="50"/>
        <end position="76"/>
    </location>
</feature>